<feature type="compositionally biased region" description="Basic and acidic residues" evidence="1">
    <location>
        <begin position="162"/>
        <end position="189"/>
    </location>
</feature>
<feature type="region of interest" description="Disordered" evidence="1">
    <location>
        <begin position="147"/>
        <end position="265"/>
    </location>
</feature>
<name>A0AA38S3G3_9PEZI</name>
<sequence>MPSGTAKKNASHPLFRWDYSDRTEMNDAQDLHNYWKELNLLKKDKSPLMPREREEVESLSKLSKNEKEDQLQSMFKSDIKVFERTKLQLVSLLIVWDRILHEKRQFDEQGSKFQGSQQLNKESCLMALKIIPRRALIGLPRLTTVAKRRRQVDEEESSGEEPVAKKRPNDISDRLKSKLSGGREEKKPNETPGNSKRVTIKVEDVPSDESDGADRKRRKRKEPSDDDQPVGKGKRIDRQSMTESEDEETEKPQTGKRLGAKRLKK</sequence>
<accession>A0AA38S3G3</accession>
<proteinExistence type="predicted"/>
<protein>
    <submittedName>
        <fullName evidence="2">Uncharacterized protein</fullName>
    </submittedName>
</protein>
<evidence type="ECO:0000313" key="3">
    <source>
        <dbReference type="Proteomes" id="UP001174694"/>
    </source>
</evidence>
<evidence type="ECO:0000256" key="1">
    <source>
        <dbReference type="SAM" id="MobiDB-lite"/>
    </source>
</evidence>
<organism evidence="2 3">
    <name type="scientific">Pleurostoma richardsiae</name>
    <dbReference type="NCBI Taxonomy" id="41990"/>
    <lineage>
        <taxon>Eukaryota</taxon>
        <taxon>Fungi</taxon>
        <taxon>Dikarya</taxon>
        <taxon>Ascomycota</taxon>
        <taxon>Pezizomycotina</taxon>
        <taxon>Sordariomycetes</taxon>
        <taxon>Sordariomycetidae</taxon>
        <taxon>Calosphaeriales</taxon>
        <taxon>Pleurostomataceae</taxon>
        <taxon>Pleurostoma</taxon>
    </lineage>
</organism>
<dbReference type="AlphaFoldDB" id="A0AA38S3G3"/>
<dbReference type="Proteomes" id="UP001174694">
    <property type="component" value="Unassembled WGS sequence"/>
</dbReference>
<reference evidence="2" key="1">
    <citation type="submission" date="2022-07" db="EMBL/GenBank/DDBJ databases">
        <title>Fungi with potential for degradation of polypropylene.</title>
        <authorList>
            <person name="Gostincar C."/>
        </authorList>
    </citation>
    <scope>NUCLEOTIDE SEQUENCE</scope>
    <source>
        <strain evidence="2">EXF-13308</strain>
    </source>
</reference>
<dbReference type="EMBL" id="JANBVO010000003">
    <property type="protein sequence ID" value="KAJ9155550.1"/>
    <property type="molecule type" value="Genomic_DNA"/>
</dbReference>
<evidence type="ECO:0000313" key="2">
    <source>
        <dbReference type="EMBL" id="KAJ9155550.1"/>
    </source>
</evidence>
<comment type="caution">
    <text evidence="2">The sequence shown here is derived from an EMBL/GenBank/DDBJ whole genome shotgun (WGS) entry which is preliminary data.</text>
</comment>
<gene>
    <name evidence="2" type="ORF">NKR23_g2118</name>
</gene>
<keyword evidence="3" id="KW-1185">Reference proteome</keyword>